<sequence>MDPTFNVDPFAAGIPWYDENGQFSPQFSSGLGFNYNLQAVTVPVVPQVAEVEHRVLSQDALVQTFYEGPKKYNDRNTDIINWVEKEPKQVPEVVKDRYDQAAIHIYKKKDRTAEKTFGGVTAMKVDFIQIQSLLIIDAIEPILADVGLRPADKSKVRINRPFKELYFAYPSISALAQRQHPHTDLENHLNVLLKVMDELLSEMSQAIFTLQTKKQISFEYLWTIFPKDIIVYSRVDGQDRLYQVVENTLYSCSVACQYVRFDGTIFGMARTTLHIGYFPGARSISDLSVYPVGFHPDLNLERRLAERGRQVLDFQDICYREYSGVGKAEWYSDEDEDLDELKTAKYYVTGRIIIDAFGFGKFNPDHSITVTAIKPEEGDEPHGTARHRSNPNDDSEKRRPSPEEQQSNRNEIQAIRKHLLLMSPMLAGYSLKLKKWLWLSIDKVRPLSWNEDAYDHLVFPADHKSLLLSFVKNHKQSSKQIDDVIAGKGQGLIVLLSGPPGTGKTLTAEAVADKARRPLQYLHAEDLGTQASSIGKNLTKVFDLASEWNSMILLDEADAFLTKRSTGDDNRDETVSAVFHHLEYFRGIIFLTTNLLSKIDQAFLSRCHIHLRYPPLSIQSRSVLWKNFLSRVQTPPSRSLQHDQAPSGQPSRSEADRVTVNLSADGINLLAAWNLNGREIKNVVKTAHLWCCYNNSELTLASIEAAISVTAPFADKTVMEGDVSTSSKRPRLS</sequence>
<dbReference type="InterPro" id="IPR003959">
    <property type="entry name" value="ATPase_AAA_core"/>
</dbReference>
<keyword evidence="4" id="KW-1185">Reference proteome</keyword>
<dbReference type="Pfam" id="PF22942">
    <property type="entry name" value="DUF7025"/>
    <property type="match status" value="1"/>
</dbReference>
<gene>
    <name evidence="3" type="ORF">ABVK25_010496</name>
</gene>
<organism evidence="3 4">
    <name type="scientific">Lepraria finkii</name>
    <dbReference type="NCBI Taxonomy" id="1340010"/>
    <lineage>
        <taxon>Eukaryota</taxon>
        <taxon>Fungi</taxon>
        <taxon>Dikarya</taxon>
        <taxon>Ascomycota</taxon>
        <taxon>Pezizomycotina</taxon>
        <taxon>Lecanoromycetes</taxon>
        <taxon>OSLEUM clade</taxon>
        <taxon>Lecanoromycetidae</taxon>
        <taxon>Lecanorales</taxon>
        <taxon>Lecanorineae</taxon>
        <taxon>Stereocaulaceae</taxon>
        <taxon>Lepraria</taxon>
    </lineage>
</organism>
<dbReference type="PANTHER" id="PTHR46411">
    <property type="entry name" value="FAMILY ATPASE, PUTATIVE-RELATED"/>
    <property type="match status" value="1"/>
</dbReference>
<evidence type="ECO:0000313" key="3">
    <source>
        <dbReference type="EMBL" id="KAL2049229.1"/>
    </source>
</evidence>
<feature type="region of interest" description="Disordered" evidence="1">
    <location>
        <begin position="635"/>
        <end position="656"/>
    </location>
</feature>
<dbReference type="Gene3D" id="3.40.50.300">
    <property type="entry name" value="P-loop containing nucleotide triphosphate hydrolases"/>
    <property type="match status" value="1"/>
</dbReference>
<evidence type="ECO:0000256" key="1">
    <source>
        <dbReference type="SAM" id="MobiDB-lite"/>
    </source>
</evidence>
<feature type="region of interest" description="Disordered" evidence="1">
    <location>
        <begin position="374"/>
        <end position="410"/>
    </location>
</feature>
<dbReference type="SMART" id="SM00382">
    <property type="entry name" value="AAA"/>
    <property type="match status" value="1"/>
</dbReference>
<proteinExistence type="predicted"/>
<dbReference type="PANTHER" id="PTHR46411:SF3">
    <property type="entry name" value="AAA+ ATPASE DOMAIN-CONTAINING PROTEIN"/>
    <property type="match status" value="1"/>
</dbReference>
<reference evidence="3 4" key="1">
    <citation type="submission" date="2024-09" db="EMBL/GenBank/DDBJ databases">
        <title>Rethinking Asexuality: The Enigmatic Case of Functional Sexual Genes in Lepraria (Stereocaulaceae).</title>
        <authorList>
            <person name="Doellman M."/>
            <person name="Sun Y."/>
            <person name="Barcenas-Pena A."/>
            <person name="Lumbsch H.T."/>
            <person name="Grewe F."/>
        </authorList>
    </citation>
    <scope>NUCLEOTIDE SEQUENCE [LARGE SCALE GENOMIC DNA]</scope>
    <source>
        <strain evidence="3 4">Grewe 0041</strain>
    </source>
</reference>
<dbReference type="InterPro" id="IPR003593">
    <property type="entry name" value="AAA+_ATPase"/>
</dbReference>
<dbReference type="SUPFAM" id="SSF52540">
    <property type="entry name" value="P-loop containing nucleoside triphosphate hydrolases"/>
    <property type="match status" value="1"/>
</dbReference>
<evidence type="ECO:0000259" key="2">
    <source>
        <dbReference type="SMART" id="SM00382"/>
    </source>
</evidence>
<dbReference type="EMBL" id="JBHFEH010000068">
    <property type="protein sequence ID" value="KAL2049229.1"/>
    <property type="molecule type" value="Genomic_DNA"/>
</dbReference>
<dbReference type="Pfam" id="PF00004">
    <property type="entry name" value="AAA"/>
    <property type="match status" value="1"/>
</dbReference>
<dbReference type="InterPro" id="IPR054289">
    <property type="entry name" value="DUF7025"/>
</dbReference>
<evidence type="ECO:0000313" key="4">
    <source>
        <dbReference type="Proteomes" id="UP001590951"/>
    </source>
</evidence>
<dbReference type="InterPro" id="IPR027417">
    <property type="entry name" value="P-loop_NTPase"/>
</dbReference>
<feature type="compositionally biased region" description="Basic and acidic residues" evidence="1">
    <location>
        <begin position="374"/>
        <end position="383"/>
    </location>
</feature>
<feature type="compositionally biased region" description="Polar residues" evidence="1">
    <location>
        <begin position="635"/>
        <end position="652"/>
    </location>
</feature>
<name>A0ABR4AU62_9LECA</name>
<feature type="domain" description="AAA+ ATPase" evidence="2">
    <location>
        <begin position="490"/>
        <end position="615"/>
    </location>
</feature>
<dbReference type="Proteomes" id="UP001590951">
    <property type="component" value="Unassembled WGS sequence"/>
</dbReference>
<accession>A0ABR4AU62</accession>
<feature type="compositionally biased region" description="Basic and acidic residues" evidence="1">
    <location>
        <begin position="390"/>
        <end position="402"/>
    </location>
</feature>
<comment type="caution">
    <text evidence="3">The sequence shown here is derived from an EMBL/GenBank/DDBJ whole genome shotgun (WGS) entry which is preliminary data.</text>
</comment>
<dbReference type="CDD" id="cd19481">
    <property type="entry name" value="RecA-like_protease"/>
    <property type="match status" value="1"/>
</dbReference>
<protein>
    <recommendedName>
        <fullName evidence="2">AAA+ ATPase domain-containing protein</fullName>
    </recommendedName>
</protein>